<reference evidence="1" key="1">
    <citation type="submission" date="2014-11" db="EMBL/GenBank/DDBJ databases">
        <authorList>
            <person name="Amaro Gonzalez C."/>
        </authorList>
    </citation>
    <scope>NUCLEOTIDE SEQUENCE</scope>
</reference>
<dbReference type="EMBL" id="GBXM01082121">
    <property type="protein sequence ID" value="JAH26456.1"/>
    <property type="molecule type" value="Transcribed_RNA"/>
</dbReference>
<organism evidence="1">
    <name type="scientific">Anguilla anguilla</name>
    <name type="common">European freshwater eel</name>
    <name type="synonym">Muraena anguilla</name>
    <dbReference type="NCBI Taxonomy" id="7936"/>
    <lineage>
        <taxon>Eukaryota</taxon>
        <taxon>Metazoa</taxon>
        <taxon>Chordata</taxon>
        <taxon>Craniata</taxon>
        <taxon>Vertebrata</taxon>
        <taxon>Euteleostomi</taxon>
        <taxon>Actinopterygii</taxon>
        <taxon>Neopterygii</taxon>
        <taxon>Teleostei</taxon>
        <taxon>Anguilliformes</taxon>
        <taxon>Anguillidae</taxon>
        <taxon>Anguilla</taxon>
    </lineage>
</organism>
<proteinExistence type="predicted"/>
<reference evidence="1" key="2">
    <citation type="journal article" date="2015" name="Fish Shellfish Immunol.">
        <title>Early steps in the European eel (Anguilla anguilla)-Vibrio vulnificus interaction in the gills: Role of the RtxA13 toxin.</title>
        <authorList>
            <person name="Callol A."/>
            <person name="Pajuelo D."/>
            <person name="Ebbesson L."/>
            <person name="Teles M."/>
            <person name="MacKenzie S."/>
            <person name="Amaro C."/>
        </authorList>
    </citation>
    <scope>NUCLEOTIDE SEQUENCE</scope>
</reference>
<dbReference type="EMBL" id="GBXM01071682">
    <property type="protein sequence ID" value="JAH36895.1"/>
    <property type="molecule type" value="Transcribed_RNA"/>
</dbReference>
<accession>A0A0E9S8A0</accession>
<name>A0A0E9S8A0_ANGAN</name>
<evidence type="ECO:0000313" key="1">
    <source>
        <dbReference type="EMBL" id="JAH36895.1"/>
    </source>
</evidence>
<protein>
    <submittedName>
        <fullName evidence="1">Uncharacterized protein</fullName>
    </submittedName>
</protein>
<dbReference type="AlphaFoldDB" id="A0A0E9S8A0"/>
<sequence>MSMKEKKKLTALLFFSHILTLLLDQGAHCILLLC</sequence>